<dbReference type="PANTHER" id="PTHR33710">
    <property type="entry name" value="BNAC02G09200D PROTEIN"/>
    <property type="match status" value="1"/>
</dbReference>
<dbReference type="Gene3D" id="3.60.10.10">
    <property type="entry name" value="Endonuclease/exonuclease/phosphatase"/>
    <property type="match status" value="1"/>
</dbReference>
<accession>A0A453RSW6</accession>
<feature type="domain" description="Endonuclease/exonuclease/phosphatase" evidence="1">
    <location>
        <begin position="5"/>
        <end position="209"/>
    </location>
</feature>
<dbReference type="SUPFAM" id="SSF56219">
    <property type="entry name" value="DNase I-like"/>
    <property type="match status" value="1"/>
</dbReference>
<dbReference type="Proteomes" id="UP000015105">
    <property type="component" value="Chromosome 7D"/>
</dbReference>
<dbReference type="Pfam" id="PF03372">
    <property type="entry name" value="Exo_endo_phos"/>
    <property type="match status" value="1"/>
</dbReference>
<name>A0A453RSW6_AEGTS</name>
<protein>
    <recommendedName>
        <fullName evidence="1">Endonuclease/exonuclease/phosphatase domain-containing protein</fullName>
    </recommendedName>
</protein>
<dbReference type="AlphaFoldDB" id="A0A453RSW6"/>
<evidence type="ECO:0000313" key="3">
    <source>
        <dbReference type="Proteomes" id="UP000015105"/>
    </source>
</evidence>
<dbReference type="InterPro" id="IPR005135">
    <property type="entry name" value="Endo/exonuclease/phosphatase"/>
</dbReference>
<evidence type="ECO:0000313" key="2">
    <source>
        <dbReference type="EnsemblPlants" id="AET7Gv20683300.1"/>
    </source>
</evidence>
<reference evidence="2" key="5">
    <citation type="journal article" date="2021" name="G3 (Bethesda)">
        <title>Aegilops tauschii genome assembly Aet v5.0 features greater sequence contiguity and improved annotation.</title>
        <authorList>
            <person name="Wang L."/>
            <person name="Zhu T."/>
            <person name="Rodriguez J.C."/>
            <person name="Deal K.R."/>
            <person name="Dubcovsky J."/>
            <person name="McGuire P.E."/>
            <person name="Lux T."/>
            <person name="Spannagl M."/>
            <person name="Mayer K.F.X."/>
            <person name="Baldrich P."/>
            <person name="Meyers B.C."/>
            <person name="Huo N."/>
            <person name="Gu Y.Q."/>
            <person name="Zhou H."/>
            <person name="Devos K.M."/>
            <person name="Bennetzen J.L."/>
            <person name="Unver T."/>
            <person name="Budak H."/>
            <person name="Gulick P.J."/>
            <person name="Galiba G."/>
            <person name="Kalapos B."/>
            <person name="Nelson D.R."/>
            <person name="Li P."/>
            <person name="You F.M."/>
            <person name="Luo M.C."/>
            <person name="Dvorak J."/>
        </authorList>
    </citation>
    <scope>NUCLEOTIDE SEQUENCE [LARGE SCALE GENOMIC DNA]</scope>
    <source>
        <strain evidence="2">cv. AL8/78</strain>
    </source>
</reference>
<evidence type="ECO:0000259" key="1">
    <source>
        <dbReference type="Pfam" id="PF03372"/>
    </source>
</evidence>
<keyword evidence="3" id="KW-1185">Reference proteome</keyword>
<dbReference type="InterPro" id="IPR036691">
    <property type="entry name" value="Endo/exonu/phosph_ase_sf"/>
</dbReference>
<dbReference type="Gramene" id="AET7Gv20683300.1">
    <property type="protein sequence ID" value="AET7Gv20683300.1"/>
    <property type="gene ID" value="AET7Gv20683300"/>
</dbReference>
<dbReference type="EnsemblPlants" id="AET7Gv20683300.1">
    <property type="protein sequence ID" value="AET7Gv20683300.1"/>
    <property type="gene ID" value="AET7Gv20683300"/>
</dbReference>
<reference evidence="3" key="1">
    <citation type="journal article" date="2014" name="Science">
        <title>Ancient hybridizations among the ancestral genomes of bread wheat.</title>
        <authorList>
            <consortium name="International Wheat Genome Sequencing Consortium,"/>
            <person name="Marcussen T."/>
            <person name="Sandve S.R."/>
            <person name="Heier L."/>
            <person name="Spannagl M."/>
            <person name="Pfeifer M."/>
            <person name="Jakobsen K.S."/>
            <person name="Wulff B.B."/>
            <person name="Steuernagel B."/>
            <person name="Mayer K.F."/>
            <person name="Olsen O.A."/>
        </authorList>
    </citation>
    <scope>NUCLEOTIDE SEQUENCE [LARGE SCALE GENOMIC DNA]</scope>
    <source>
        <strain evidence="3">cv. AL8/78</strain>
    </source>
</reference>
<sequence length="414" mass="47802">MKIISWDCRGLGNGPAVQGLLEMGRLEDPDILFLAETKLIEGELERFRWSLGLANMIAWDPVGRSRGIVMFWRRGVDVTLRSYGRRHVDVDVEGEEGGVWRLTGVYGESDADRKKETWRTIRLLGQQHQEGRPWLCVGDFNEIPRDDEKVGGVPWAQSCMDNFRASFVNCALCDIGYEGDKFTRRNHNKEYDTYICERLDRATANAKWCELFPEFSVLNGNPRHSDHRPVIVDTEGDKKARPSGDRGFRFEAWWLQEEGCSEEIQGEWEESWMNGGGGVAGAMEEVAGRMKKWNKEVVGELECRLKKGRAGLERCMKQPVSEHKVREEARLRCVVRDMEEKKYTKAKQRTHITWLKHGNRNTRYFMVFASARKKSNRVKKLRREDGSILEEGPELNNYIRSFFRTCSPQITALG</sequence>
<reference evidence="3" key="2">
    <citation type="journal article" date="2017" name="Nat. Plants">
        <title>The Aegilops tauschii genome reveals multiple impacts of transposons.</title>
        <authorList>
            <person name="Zhao G."/>
            <person name="Zou C."/>
            <person name="Li K."/>
            <person name="Wang K."/>
            <person name="Li T."/>
            <person name="Gao L."/>
            <person name="Zhang X."/>
            <person name="Wang H."/>
            <person name="Yang Z."/>
            <person name="Liu X."/>
            <person name="Jiang W."/>
            <person name="Mao L."/>
            <person name="Kong X."/>
            <person name="Jiao Y."/>
            <person name="Jia J."/>
        </authorList>
    </citation>
    <scope>NUCLEOTIDE SEQUENCE [LARGE SCALE GENOMIC DNA]</scope>
    <source>
        <strain evidence="3">cv. AL8/78</strain>
    </source>
</reference>
<dbReference type="GO" id="GO:0003824">
    <property type="term" value="F:catalytic activity"/>
    <property type="evidence" value="ECO:0007669"/>
    <property type="project" value="InterPro"/>
</dbReference>
<reference evidence="2" key="4">
    <citation type="submission" date="2019-03" db="UniProtKB">
        <authorList>
            <consortium name="EnsemblPlants"/>
        </authorList>
    </citation>
    <scope>IDENTIFICATION</scope>
</reference>
<dbReference type="STRING" id="200361.A0A453RSW6"/>
<proteinExistence type="predicted"/>
<organism evidence="2 3">
    <name type="scientific">Aegilops tauschii subsp. strangulata</name>
    <name type="common">Goatgrass</name>
    <dbReference type="NCBI Taxonomy" id="200361"/>
    <lineage>
        <taxon>Eukaryota</taxon>
        <taxon>Viridiplantae</taxon>
        <taxon>Streptophyta</taxon>
        <taxon>Embryophyta</taxon>
        <taxon>Tracheophyta</taxon>
        <taxon>Spermatophyta</taxon>
        <taxon>Magnoliopsida</taxon>
        <taxon>Liliopsida</taxon>
        <taxon>Poales</taxon>
        <taxon>Poaceae</taxon>
        <taxon>BOP clade</taxon>
        <taxon>Pooideae</taxon>
        <taxon>Triticodae</taxon>
        <taxon>Triticeae</taxon>
        <taxon>Triticinae</taxon>
        <taxon>Aegilops</taxon>
    </lineage>
</organism>
<reference evidence="2" key="3">
    <citation type="journal article" date="2017" name="Nature">
        <title>Genome sequence of the progenitor of the wheat D genome Aegilops tauschii.</title>
        <authorList>
            <person name="Luo M.C."/>
            <person name="Gu Y.Q."/>
            <person name="Puiu D."/>
            <person name="Wang H."/>
            <person name="Twardziok S.O."/>
            <person name="Deal K.R."/>
            <person name="Huo N."/>
            <person name="Zhu T."/>
            <person name="Wang L."/>
            <person name="Wang Y."/>
            <person name="McGuire P.E."/>
            <person name="Liu S."/>
            <person name="Long H."/>
            <person name="Ramasamy R.K."/>
            <person name="Rodriguez J.C."/>
            <person name="Van S.L."/>
            <person name="Yuan L."/>
            <person name="Wang Z."/>
            <person name="Xia Z."/>
            <person name="Xiao L."/>
            <person name="Anderson O.D."/>
            <person name="Ouyang S."/>
            <person name="Liang Y."/>
            <person name="Zimin A.V."/>
            <person name="Pertea G."/>
            <person name="Qi P."/>
            <person name="Bennetzen J.L."/>
            <person name="Dai X."/>
            <person name="Dawson M.W."/>
            <person name="Muller H.G."/>
            <person name="Kugler K."/>
            <person name="Rivarola-Duarte L."/>
            <person name="Spannagl M."/>
            <person name="Mayer K.F.X."/>
            <person name="Lu F.H."/>
            <person name="Bevan M.W."/>
            <person name="Leroy P."/>
            <person name="Li P."/>
            <person name="You F.M."/>
            <person name="Sun Q."/>
            <person name="Liu Z."/>
            <person name="Lyons E."/>
            <person name="Wicker T."/>
            <person name="Salzberg S.L."/>
            <person name="Devos K.M."/>
            <person name="Dvorak J."/>
        </authorList>
    </citation>
    <scope>NUCLEOTIDE SEQUENCE [LARGE SCALE GENOMIC DNA]</scope>
    <source>
        <strain evidence="2">cv. AL8/78</strain>
    </source>
</reference>
<dbReference type="PANTHER" id="PTHR33710:SF83">
    <property type="entry name" value="ENDONUCLEASE_EXONUCLEASE_PHOSPHATASE DOMAIN-CONTAINING PROTEIN"/>
    <property type="match status" value="1"/>
</dbReference>